<dbReference type="InterPro" id="IPR013257">
    <property type="entry name" value="SRI"/>
</dbReference>
<evidence type="ECO:0000256" key="1">
    <source>
        <dbReference type="ARBA" id="ARBA00004123"/>
    </source>
</evidence>
<feature type="region of interest" description="Disordered" evidence="3">
    <location>
        <begin position="1"/>
        <end position="132"/>
    </location>
</feature>
<comment type="subcellular location">
    <subcellularLocation>
        <location evidence="1">Nucleus</location>
    </subcellularLocation>
</comment>
<dbReference type="Gene3D" id="1.10.1740.100">
    <property type="entry name" value="Set2, Rpb1 interacting domain"/>
    <property type="match status" value="1"/>
</dbReference>
<dbReference type="Pfam" id="PF08236">
    <property type="entry name" value="SRI"/>
    <property type="match status" value="1"/>
</dbReference>
<name>A0ABR4QEK1_9CEST</name>
<feature type="compositionally biased region" description="Basic and acidic residues" evidence="3">
    <location>
        <begin position="262"/>
        <end position="272"/>
    </location>
</feature>
<keyword evidence="2" id="KW-0539">Nucleus</keyword>
<dbReference type="Proteomes" id="UP001651158">
    <property type="component" value="Unassembled WGS sequence"/>
</dbReference>
<evidence type="ECO:0000256" key="2">
    <source>
        <dbReference type="ARBA" id="ARBA00023242"/>
    </source>
</evidence>
<evidence type="ECO:0000256" key="3">
    <source>
        <dbReference type="SAM" id="MobiDB-lite"/>
    </source>
</evidence>
<dbReference type="EMBL" id="JAKROA010000004">
    <property type="protein sequence ID" value="KAL5108049.1"/>
    <property type="molecule type" value="Genomic_DNA"/>
</dbReference>
<feature type="domain" description="WW" evidence="4">
    <location>
        <begin position="344"/>
        <end position="386"/>
    </location>
</feature>
<dbReference type="PROSITE" id="PS50020">
    <property type="entry name" value="WW_DOMAIN_2"/>
    <property type="match status" value="1"/>
</dbReference>
<organism evidence="5 6">
    <name type="scientific">Taenia crassiceps</name>
    <dbReference type="NCBI Taxonomy" id="6207"/>
    <lineage>
        <taxon>Eukaryota</taxon>
        <taxon>Metazoa</taxon>
        <taxon>Spiralia</taxon>
        <taxon>Lophotrochozoa</taxon>
        <taxon>Platyhelminthes</taxon>
        <taxon>Cestoda</taxon>
        <taxon>Eucestoda</taxon>
        <taxon>Cyclophyllidea</taxon>
        <taxon>Taeniidae</taxon>
        <taxon>Taenia</taxon>
    </lineage>
</organism>
<feature type="compositionally biased region" description="Pro residues" evidence="3">
    <location>
        <begin position="275"/>
        <end position="284"/>
    </location>
</feature>
<feature type="compositionally biased region" description="Polar residues" evidence="3">
    <location>
        <begin position="96"/>
        <end position="107"/>
    </location>
</feature>
<comment type="caution">
    <text evidence="5">The sequence shown here is derived from an EMBL/GenBank/DDBJ whole genome shotgun (WGS) entry which is preliminary data.</text>
</comment>
<gene>
    <name evidence="5" type="ORF">TcWFU_008090</name>
</gene>
<dbReference type="InterPro" id="IPR038190">
    <property type="entry name" value="SRI_sf"/>
</dbReference>
<dbReference type="CDD" id="cd00201">
    <property type="entry name" value="WW"/>
    <property type="match status" value="1"/>
</dbReference>
<feature type="compositionally biased region" description="Basic residues" evidence="3">
    <location>
        <begin position="108"/>
        <end position="119"/>
    </location>
</feature>
<feature type="compositionally biased region" description="Acidic residues" evidence="3">
    <location>
        <begin position="240"/>
        <end position="250"/>
    </location>
</feature>
<evidence type="ECO:0000259" key="4">
    <source>
        <dbReference type="PROSITE" id="PS50020"/>
    </source>
</evidence>
<feature type="region of interest" description="Disordered" evidence="3">
    <location>
        <begin position="237"/>
        <end position="321"/>
    </location>
</feature>
<keyword evidence="6" id="KW-1185">Reference proteome</keyword>
<evidence type="ECO:0000313" key="6">
    <source>
        <dbReference type="Proteomes" id="UP001651158"/>
    </source>
</evidence>
<dbReference type="InterPro" id="IPR001202">
    <property type="entry name" value="WW_dom"/>
</dbReference>
<proteinExistence type="predicted"/>
<reference evidence="5 6" key="1">
    <citation type="journal article" date="2022" name="Front. Cell. Infect. Microbiol.">
        <title>The Genomes of Two Strains of Taenia crassiceps the Animal Model for the Study of Human Cysticercosis.</title>
        <authorList>
            <person name="Bobes R.J."/>
            <person name="Estrada K."/>
            <person name="Rios-Valencia D.G."/>
            <person name="Calderon-Gallegos A."/>
            <person name="de la Torre P."/>
            <person name="Carrero J.C."/>
            <person name="Sanchez-Flores A."/>
            <person name="Laclette J.P."/>
        </authorList>
    </citation>
    <scope>NUCLEOTIDE SEQUENCE [LARGE SCALE GENOMIC DNA]</scope>
    <source>
        <strain evidence="5">WFUcys</strain>
    </source>
</reference>
<protein>
    <submittedName>
        <fullName evidence="5">Histone-lysine N-methyltransferase SETD2</fullName>
    </submittedName>
</protein>
<evidence type="ECO:0000313" key="5">
    <source>
        <dbReference type="EMBL" id="KAL5108049.1"/>
    </source>
</evidence>
<accession>A0ABR4QEK1</accession>
<sequence length="570" mass="64687">MSRTSPRQKQYSRHYDTVNGNSNSVAKPIHRYTQEDGSHRSYRHRSRHSQERVKGPYGSRRTPKEGYSSSRHRSRRSSGNISSDCFVRKHSRRDSNNQQRHSYSKSPQNRRRHVNKRSSKVKERSSLSFSSNSLRSPIEFKAPDHDVVSAESPESFTPFIMASPISPNSSFGNSLFDQNSDQPKNLIPVPPDEIYTPEDLHLLHLPSSSSAVLPLAAGQKAVAELGDVGGTGTKVRAVEEGAEEEEEEVVPMDLASSPFPHRSPEPSKEPIHHPSTPPPQNEPPVEPKKRNTFTDESSMTGPSAGIEVSKATKAHNERMRSKLVPAKRIALPPLHLHLSEDGTSPLPPGWQRAPNPAAAQGGEDGGYPYYYYHTKTRITRWDPPVYPWDADPEDNLIPDRPDDDPEAPYNWNCAHRYAVTHEEIEAMYAQYRSRMLERQCMELIHEMGARPDVPQGAQEQSFAIELFSFIHNELRKFRDARVDLGRITNDEDLHHLTNKLAQEVIPKEIRNLHRAQQASASSLFAAVVPEVTPAIRERVSNYVRRYMESKGLCCRRLIPHHHNHQHHYGH</sequence>